<sequence length="318" mass="31913">MRKKTLAAAAGLALTLSGCESYKAATFRAEPGSGVPGPASASLNLPVAPGAPSAHPAGAAFPPGAEAAAAAFRAALATSCAPAGQPGPTTESVVGAAALALAPFAFDLVAGAIVSQMKSSIDALAARSQAAWKATWYIEEPAGFMAWTGGAKPDDQCVVLLRRHGKGDAAETTFVHLARLVPMGSRRGAVRLEPLFHWAGKTAALTGRGEGLAMGFALSIRAVQPSQAGYAIEDIELGSYAIGDVRIGQAMGREALPAGTGLLRLPSSEATALELTFAVSETGSGFPDASAAKAEIDAVDAALRPALKSRLVGALGDG</sequence>
<dbReference type="PROSITE" id="PS51257">
    <property type="entry name" value="PROKAR_LIPOPROTEIN"/>
    <property type="match status" value="1"/>
</dbReference>
<dbReference type="Proteomes" id="UP000199377">
    <property type="component" value="Unassembled WGS sequence"/>
</dbReference>
<accession>A0A1I3BEJ1</accession>
<protein>
    <recommendedName>
        <fullName evidence="3">Lipoprotein</fullName>
    </recommendedName>
</protein>
<gene>
    <name evidence="1" type="ORF">SAMN05216258_10114</name>
</gene>
<dbReference type="STRING" id="1114924.SAMN05216258_10114"/>
<evidence type="ECO:0000313" key="1">
    <source>
        <dbReference type="EMBL" id="SFH60369.1"/>
    </source>
</evidence>
<dbReference type="AlphaFoldDB" id="A0A1I3BEJ1"/>
<reference evidence="1 2" key="1">
    <citation type="submission" date="2016-10" db="EMBL/GenBank/DDBJ databases">
        <authorList>
            <person name="de Groot N.N."/>
        </authorList>
    </citation>
    <scope>NUCLEOTIDE SEQUENCE [LARGE SCALE GENOMIC DNA]</scope>
    <source>
        <strain evidence="1 2">CGMCC 1.11030</strain>
    </source>
</reference>
<name>A0A1I3BEJ1_9RHOB</name>
<proteinExistence type="predicted"/>
<evidence type="ECO:0000313" key="2">
    <source>
        <dbReference type="Proteomes" id="UP000199377"/>
    </source>
</evidence>
<evidence type="ECO:0008006" key="3">
    <source>
        <dbReference type="Google" id="ProtNLM"/>
    </source>
</evidence>
<organism evidence="1 2">
    <name type="scientific">Albimonas pacifica</name>
    <dbReference type="NCBI Taxonomy" id="1114924"/>
    <lineage>
        <taxon>Bacteria</taxon>
        <taxon>Pseudomonadati</taxon>
        <taxon>Pseudomonadota</taxon>
        <taxon>Alphaproteobacteria</taxon>
        <taxon>Rhodobacterales</taxon>
        <taxon>Paracoccaceae</taxon>
        <taxon>Albimonas</taxon>
    </lineage>
</organism>
<dbReference type="EMBL" id="FOQH01000001">
    <property type="protein sequence ID" value="SFH60369.1"/>
    <property type="molecule type" value="Genomic_DNA"/>
</dbReference>
<keyword evidence="2" id="KW-1185">Reference proteome</keyword>
<dbReference type="RefSeq" id="WP_092856463.1">
    <property type="nucleotide sequence ID" value="NZ_FOQH01000001.1"/>
</dbReference>